<feature type="domain" description="Calponin-homology (CH)" evidence="13">
    <location>
        <begin position="1106"/>
        <end position="1251"/>
    </location>
</feature>
<dbReference type="InterPro" id="IPR031549">
    <property type="entry name" value="ASH"/>
</dbReference>
<dbReference type="Pfam" id="PF00612">
    <property type="entry name" value="IQ"/>
    <property type="match status" value="33"/>
</dbReference>
<dbReference type="FunFam" id="2.60.40.10:FF:001429">
    <property type="entry name" value="Abnormal spindle-like microcephaly-associated protein homolog"/>
    <property type="match status" value="1"/>
</dbReference>
<dbReference type="SUPFAM" id="SSF52540">
    <property type="entry name" value="P-loop containing nucleoside triphosphate hydrolases"/>
    <property type="match status" value="14"/>
</dbReference>
<dbReference type="Gene3D" id="1.20.5.190">
    <property type="match status" value="29"/>
</dbReference>
<comment type="subcellular location">
    <subcellularLocation>
        <location evidence="2">Cytoplasm</location>
    </subcellularLocation>
    <subcellularLocation>
        <location evidence="1">Nucleus</location>
    </subcellularLocation>
</comment>
<dbReference type="GO" id="GO:0007051">
    <property type="term" value="P:spindle organization"/>
    <property type="evidence" value="ECO:0007669"/>
    <property type="project" value="TreeGrafter"/>
</dbReference>
<dbReference type="SUPFAM" id="SSF48371">
    <property type="entry name" value="ARM repeat"/>
    <property type="match status" value="1"/>
</dbReference>
<evidence type="ECO:0000259" key="13">
    <source>
        <dbReference type="PROSITE" id="PS50021"/>
    </source>
</evidence>
<evidence type="ECO:0000313" key="14">
    <source>
        <dbReference type="Ensembl" id="ENSPKIP00000037834.1"/>
    </source>
</evidence>
<evidence type="ECO:0000256" key="10">
    <source>
        <dbReference type="ARBA" id="ARBA00023242"/>
    </source>
</evidence>
<sequence length="3259" mass="378684">MSLSGSTFVGFSPNGFQTGDGNKENRRATAVLSLVQFTRPPFLGFGTVKLGSSKSALLCIENPNEYSADVKVDRIPSTKGFAVDQTQFTVQPTGDVTLTITWTPVEEGGVRDLVVITVNGIVKHQAILLGKAEAQKKKKKSLWDSIKNKKASDLSAPRKGKGADLSLKRAGNKTFHVSRQSQYKKTRVRGPLEPFNQDPVVSVVSKRVPVLPPSVTVQDDEVLQKSLTPTSLQSPCVKYGKMNQENLFPFNRDSPVVLLVPAATLVDVANSGEKQLKHVPDSEEDPVCGDVTQVLNRTHSPVKPTQYVVNKSIPCIEFCPSPASNLNKQGSDINQAVLPRTPVLSMRDALAVIQSDLTQLESPPNACSSFEFSDSLESLKGSSEIRQFHVNSEAMGPDMLNDTSLEFTPAKQRLTFFVKSRPVSGSRRGNEENDSQAPLVSSKVPFTSVTVIKNKGGKMQETCPETQKTGTSRRCLLGKTVELPEGDWVKPNIDERSDICVLPIIDSAVSCDGNTVNSQSRTVIPEISPIRCVSTDLSVLSPVEAIQSCKSSTHPSSPKVKTKSTVRPLVVQPEGCAVKPAVCTTQSDTGHKKRKSDEFLKENFDDTVFQVKRARAFPATKETKPVVEKRLGSKSSSQRPQAAAVSQPVKPFGVSSLKTSKVVAVAQSHLTFIKPAQTVIPRHPLPFAAKNMFYDERWMEKQERGFTMWMNYALTPDEFKVNTEVTKVNAMSLAFQSNQPFNISKAPTKEEVSFRTYTARRRLNRLRQAACLLFTSESMVKAIRRLELEVEARRLLVRRDRHLWKDIGQRQKVLNWLLSYNPLWLRIGLETIFGEMIPLESNNDVMGLAMFILRRLLWNPDIAAEFRHPKVPHLYRDGHEDALSSFTLKKLLLLVCFLDKAKESKIIEHDPCLFCMDAEFKTSKDLLLAFSRDFLSGEGILPRHLGYMGLPVSHVQMPLDEFDFAVKNLAVDLRCGIRLVRVMELFTQSWSLSQKLRVPAISRLQKVHNVDIALQVLRDRGVDLKDEHGGAIDSRDIVDGHREKSITLLWKIIFAFQVDVLLDEEKLKEEISFLQRMWRSKQELAAWKQHRNVVPKPQQAKSEESAAKLTLLMHWVNAVCAFYNLKAENFTVSFSDGRLLCYLLHHYHPCHLPLEAISQSTTQTVECDQRGRVGLNCSFSDSDSSLNNGPGTSLDYKELLENERRNFELLHAAVTSLGGIPAMITPTDMSNTIPNEKVVTCYLSFLCARLLDLRAESRAAWVIQGTWRKYRLKMQRRLLKEKNIAAVKIQVAVKRFLLRRREERLQASAIVLQAAWRGHLVRQEIRQQRMEKLRILQDSAAIVIQAEWRRYLAVKRFQRLRHHAVVIQARVRMKVAVTAFRRLRWAVMTFQQRRKASLLAKEHRQRYLSLRNAAITVQKSFRKWKVLSSIRRNNAAVVIQTAFRKWLTQKRTCQAAAALRIQSWYRMLVCCRRYAKVLQNAVIIQAWYRGFKERKIYQILKLQHSRAAIIQRTFKAFALRRRFLEVRHATLIIQRWYRACKQKQRERLQYLKMKVAAVTLQAAYRGYVARKEKRVQHKAAIVIQAAFRMSLTRKRFLLLRRAARDIQRRYRAKLLGEKQKMEYVALRHSAVKLQALWRGRVERRRIERLHKAAALIQSHFRRYSVQLQFRLKRRAALVLQDKFRAYVFGRNVRQQYLKKREAIITLQAGFRGMKVRQEMKEKHRAASLIQATFKAFIYKRNYMLLRRATIVVQQHYRAHLLGQHQRRQYNRLRQAAVKLQASYRRCKVRRDLMHKQRASAVIQAYFRMYKARMSFNAARFAAVIIQRRYRAWMEGRCQREWYLRRKESALVIQSSFRGLKARLKVKEMHKAATVIQACYRRHKRVTQFNKLRWAASVIGQRFKATQLKNAQVRKYEAMKNAAVRIQSAFRGMKTRQQVREMQNAARIIQRHYAAYSMRKRYLQVKAAAVKIQRQYRAHLAARLQQQRYQSLVAASVTIQAAYRGMKVRKELQRMRRSATLIQAYFRMYRKRMPFIAAKLAAVVIQRQYRCHLEGKRVREDFLKLQHSAVVIQAAFRGKRARCEIRRMHSAALVIEGCFRMWQCYTQFQKMRWAARVIQERYRASRMRNLLMQEYRVKKTSANIIQLAFRNYKARQQIKTMHRAATSIQRSFRTFRTRKRFVSLRAAAIVIQLRYKAFMAAKRMRAEYLAKHNAAMTIQAAFRGVKARRQLLRERKAATVIQVAVRRHQARTFHRKLQWAADVVQRRYRANKLMVKEKHNLALKRQAAICIQGAFRGMKARQRFMRVRSAACTLQTAFRARAARKQYLSLKSAVLAMQLQYRAVAAGRRQRELYLHVRSAAVTLQAAYRGWRTRQMIRRQHAAATLIQSLFRGRREAIKYQAMRLSTLIIQQHYRSYLQSKRERERFLQLRNAAISIQAAFRRRRVQKKLARWHRAATLIQATFRMHQQRVVFVRLHWAATVLQRRLRAQKLRDVQLEKYMRMKRAATCLQASFRAVKARRLAKKKRAARAIQSFLQMSVDRRRFLRCRSAAVVIQSAFRGHYIRNQFRKMQTSSLLIQRWYRSCRTTQKLRADYLSIRQAAVMLQSAYRGLLARRTAKCERSAVKIQSVMRMLPYRKSFLHLRSNVVKLQASYRMCMDRRRFLSYRMAAVTLQRRFRARQEMRAQKEVYLKTLKSVQVIQAQLRGHVERKKFLKCKKSAITIQAFYQGMVQRKYFQQQKASATKIQEFYRAYTLGRKDRERYMQMRKSAVLIQAAYRGHQGRQLARRRQAAVKIQAWFKGSLTRRKFSAQRNAAVAIQSAYRGHVQRRDLKLRRAAVLVLQRRFQALQRGKAERDAFRKMKMATLTLQAFGRGWLARRRMKQEAQARRVKCFSAAAYHHLCAIKIQRAVRAHWALESARKQMSSVICIQKWLRTRIQRKRYLEDREKLIKLQRTVRIWLSRRHRASTIIQRAVRKFLTKRREQRVQHGIIKLQALWRGHRSRQLHDTSKVAAMRRRFRKINSMVKEEDKLCNKTSTAIDYLLRYKHFSYILAALKHLETSTRLSPECCEHLVKSGATFVIFTLIRSCNRSVPCMEVISYAIQVLLNLSKYDKTTEAVYGVENSVETLLELLQIYREKAGDKVADKGGSIFTKTCFLLTILLHDRQRASEVRKLPKTIDRISSIYRLTIRKHKKDAERTVMKQRMNASLNGSFFAHTPAHKTKPVPRFAPDWVLGKGNLREIMDPLRAIQMVADAFGIIP</sequence>
<evidence type="ECO:0000256" key="11">
    <source>
        <dbReference type="ARBA" id="ARBA00023306"/>
    </source>
</evidence>
<organism evidence="14 15">
    <name type="scientific">Paramormyrops kingsleyae</name>
    <dbReference type="NCBI Taxonomy" id="1676925"/>
    <lineage>
        <taxon>Eukaryota</taxon>
        <taxon>Metazoa</taxon>
        <taxon>Chordata</taxon>
        <taxon>Craniata</taxon>
        <taxon>Vertebrata</taxon>
        <taxon>Euteleostomi</taxon>
        <taxon>Actinopterygii</taxon>
        <taxon>Neopterygii</taxon>
        <taxon>Teleostei</taxon>
        <taxon>Osteoglossocephala</taxon>
        <taxon>Osteoglossomorpha</taxon>
        <taxon>Osteoglossiformes</taxon>
        <taxon>Mormyridae</taxon>
        <taxon>Paramormyrops</taxon>
    </lineage>
</organism>
<evidence type="ECO:0000256" key="5">
    <source>
        <dbReference type="ARBA" id="ARBA00022618"/>
    </source>
</evidence>
<protein>
    <submittedName>
        <fullName evidence="14">Assembly factor for spindle microtubules</fullName>
    </submittedName>
</protein>
<dbReference type="CDD" id="cd21224">
    <property type="entry name" value="CH_ASPM_rpt2"/>
    <property type="match status" value="1"/>
</dbReference>
<evidence type="ECO:0000256" key="4">
    <source>
        <dbReference type="ARBA" id="ARBA00022553"/>
    </source>
</evidence>
<keyword evidence="8" id="KW-0112">Calmodulin-binding</keyword>
<dbReference type="GO" id="GO:0000278">
    <property type="term" value="P:mitotic cell cycle"/>
    <property type="evidence" value="ECO:0007669"/>
    <property type="project" value="TreeGrafter"/>
</dbReference>
<keyword evidence="15" id="KW-1185">Reference proteome</keyword>
<dbReference type="GO" id="GO:0005737">
    <property type="term" value="C:cytoplasm"/>
    <property type="evidence" value="ECO:0007669"/>
    <property type="project" value="UniProtKB-SubCell"/>
</dbReference>
<dbReference type="InterPro" id="IPR016024">
    <property type="entry name" value="ARM-type_fold"/>
</dbReference>
<keyword evidence="5" id="KW-0132">Cell division</keyword>
<dbReference type="PROSITE" id="PS50096">
    <property type="entry name" value="IQ"/>
    <property type="match status" value="38"/>
</dbReference>
<evidence type="ECO:0000256" key="1">
    <source>
        <dbReference type="ARBA" id="ARBA00004123"/>
    </source>
</evidence>
<evidence type="ECO:0000313" key="15">
    <source>
        <dbReference type="Proteomes" id="UP000261540"/>
    </source>
</evidence>
<dbReference type="CDD" id="cd23767">
    <property type="entry name" value="IQCD"/>
    <property type="match status" value="2"/>
</dbReference>
<dbReference type="InterPro" id="IPR000048">
    <property type="entry name" value="IQ_motif_EF-hand-BS"/>
</dbReference>
<dbReference type="FunFam" id="1.20.5.190:FF:000008">
    <property type="entry name" value="Abnormal spindle-like microcephaly-associated protein homolog"/>
    <property type="match status" value="6"/>
</dbReference>
<keyword evidence="11" id="KW-0131">Cell cycle</keyword>
<dbReference type="GO" id="GO:0051301">
    <property type="term" value="P:cell division"/>
    <property type="evidence" value="ECO:0007669"/>
    <property type="project" value="UniProtKB-KW"/>
</dbReference>
<reference evidence="14" key="1">
    <citation type="submission" date="2025-08" db="UniProtKB">
        <authorList>
            <consortium name="Ensembl"/>
        </authorList>
    </citation>
    <scope>IDENTIFICATION</scope>
</reference>
<feature type="region of interest" description="Disordered" evidence="12">
    <location>
        <begin position="620"/>
        <end position="648"/>
    </location>
</feature>
<keyword evidence="3" id="KW-0963">Cytoplasm</keyword>
<evidence type="ECO:0000256" key="7">
    <source>
        <dbReference type="ARBA" id="ARBA00022776"/>
    </source>
</evidence>
<reference evidence="14" key="2">
    <citation type="submission" date="2025-09" db="UniProtKB">
        <authorList>
            <consortium name="Ensembl"/>
        </authorList>
    </citation>
    <scope>IDENTIFICATION</scope>
</reference>
<dbReference type="Gene3D" id="1.10.418.10">
    <property type="entry name" value="Calponin-like domain"/>
    <property type="match status" value="2"/>
</dbReference>
<evidence type="ECO:0000256" key="12">
    <source>
        <dbReference type="SAM" id="MobiDB-lite"/>
    </source>
</evidence>
<proteinExistence type="predicted"/>
<dbReference type="InterPro" id="IPR013783">
    <property type="entry name" value="Ig-like_fold"/>
</dbReference>
<keyword evidence="6" id="KW-0677">Repeat</keyword>
<evidence type="ECO:0000256" key="6">
    <source>
        <dbReference type="ARBA" id="ARBA00022737"/>
    </source>
</evidence>
<feature type="domain" description="Calponin-homology (CH)" evidence="13">
    <location>
        <begin position="921"/>
        <end position="1057"/>
    </location>
</feature>
<evidence type="ECO:0000256" key="3">
    <source>
        <dbReference type="ARBA" id="ARBA00022490"/>
    </source>
</evidence>
<dbReference type="GO" id="GO:0005634">
    <property type="term" value="C:nucleus"/>
    <property type="evidence" value="ECO:0007669"/>
    <property type="project" value="UniProtKB-SubCell"/>
</dbReference>
<evidence type="ECO:0000256" key="9">
    <source>
        <dbReference type="ARBA" id="ARBA00023054"/>
    </source>
</evidence>
<dbReference type="GO" id="GO:0000922">
    <property type="term" value="C:spindle pole"/>
    <property type="evidence" value="ECO:0007669"/>
    <property type="project" value="TreeGrafter"/>
</dbReference>
<keyword evidence="7" id="KW-0498">Mitosis</keyword>
<feature type="compositionally biased region" description="Basic and acidic residues" evidence="12">
    <location>
        <begin position="621"/>
        <end position="631"/>
    </location>
</feature>
<dbReference type="GeneTree" id="ENSGT00560000077332"/>
<dbReference type="SMART" id="SM00015">
    <property type="entry name" value="IQ"/>
    <property type="match status" value="60"/>
</dbReference>
<dbReference type="InterPro" id="IPR036872">
    <property type="entry name" value="CH_dom_sf"/>
</dbReference>
<evidence type="ECO:0000256" key="2">
    <source>
        <dbReference type="ARBA" id="ARBA00004496"/>
    </source>
</evidence>
<keyword evidence="4" id="KW-0597">Phosphoprotein</keyword>
<dbReference type="GO" id="GO:0051295">
    <property type="term" value="P:establishment of meiotic spindle localization"/>
    <property type="evidence" value="ECO:0007669"/>
    <property type="project" value="TreeGrafter"/>
</dbReference>
<evidence type="ECO:0000256" key="8">
    <source>
        <dbReference type="ARBA" id="ARBA00022860"/>
    </source>
</evidence>
<dbReference type="PROSITE" id="PS50021">
    <property type="entry name" value="CH"/>
    <property type="match status" value="2"/>
</dbReference>
<dbReference type="GO" id="GO:0005516">
    <property type="term" value="F:calmodulin binding"/>
    <property type="evidence" value="ECO:0007669"/>
    <property type="project" value="UniProtKB-KW"/>
</dbReference>
<dbReference type="Pfam" id="PF15780">
    <property type="entry name" value="ASH"/>
    <property type="match status" value="1"/>
</dbReference>
<dbReference type="PANTHER" id="PTHR22706">
    <property type="entry name" value="ASSEMBLY FACTOR FOR SPINDLE MICROTUBULES"/>
    <property type="match status" value="1"/>
</dbReference>
<dbReference type="InterPro" id="IPR051185">
    <property type="entry name" value="ASPM"/>
</dbReference>
<dbReference type="Ensembl" id="ENSPKIT00000018813.1">
    <property type="protein sequence ID" value="ENSPKIP00000037834.1"/>
    <property type="gene ID" value="ENSPKIG00000015833.1"/>
</dbReference>
<dbReference type="SUPFAM" id="SSF47576">
    <property type="entry name" value="Calponin-homology domain, CH-domain"/>
    <property type="match status" value="1"/>
</dbReference>
<dbReference type="Proteomes" id="UP000261540">
    <property type="component" value="Unplaced"/>
</dbReference>
<keyword evidence="10" id="KW-0539">Nucleus</keyword>
<keyword evidence="9" id="KW-0175">Coiled coil</keyword>
<dbReference type="InterPro" id="IPR027417">
    <property type="entry name" value="P-loop_NTPase"/>
</dbReference>
<dbReference type="PANTHER" id="PTHR22706:SF1">
    <property type="entry name" value="ASSEMBLY FACTOR FOR SPINDLE MICROTUBULES"/>
    <property type="match status" value="1"/>
</dbReference>
<name>A0A3B3T4R3_9TELE</name>
<dbReference type="FunFam" id="1.20.5.190:FF:000009">
    <property type="entry name" value="Abnormal spindle-like microcephaly-associated protein homolog"/>
    <property type="match status" value="1"/>
</dbReference>
<accession>A0A3B3T4R3</accession>
<dbReference type="Pfam" id="PF00307">
    <property type="entry name" value="CH"/>
    <property type="match status" value="1"/>
</dbReference>
<dbReference type="InterPro" id="IPR001715">
    <property type="entry name" value="CH_dom"/>
</dbReference>
<dbReference type="FunFam" id="1.10.418.10:FF:000051">
    <property type="entry name" value="Abnormal spindle-like microcephaly-associated protein homolog"/>
    <property type="match status" value="1"/>
</dbReference>
<dbReference type="Gene3D" id="2.60.40.10">
    <property type="entry name" value="Immunoglobulins"/>
    <property type="match status" value="1"/>
</dbReference>
<dbReference type="CDD" id="cd21223">
    <property type="entry name" value="CH_ASPM_rpt1"/>
    <property type="match status" value="1"/>
</dbReference>